<dbReference type="PANTHER" id="PTHR33258">
    <property type="entry name" value="TRANSPOSASE INSL FOR INSERTION SEQUENCE ELEMENT IS186A-RELATED"/>
    <property type="match status" value="1"/>
</dbReference>
<evidence type="ECO:0000256" key="2">
    <source>
        <dbReference type="ARBA" id="ARBA00022578"/>
    </source>
</evidence>
<comment type="similarity">
    <text evidence="1">Belongs to the transposase 11 family.</text>
</comment>
<keyword evidence="2" id="KW-0815">Transposition</keyword>
<evidence type="ECO:0000313" key="7">
    <source>
        <dbReference type="EMBL" id="GIQ66964.1"/>
    </source>
</evidence>
<evidence type="ECO:0000256" key="4">
    <source>
        <dbReference type="ARBA" id="ARBA00023172"/>
    </source>
</evidence>
<evidence type="ECO:0000313" key="8">
    <source>
        <dbReference type="Proteomes" id="UP000680304"/>
    </source>
</evidence>
<feature type="compositionally biased region" description="Basic residues" evidence="5">
    <location>
        <begin position="375"/>
        <end position="402"/>
    </location>
</feature>
<protein>
    <submittedName>
        <fullName evidence="7">IS4 family transposase ISDha3</fullName>
    </submittedName>
</protein>
<gene>
    <name evidence="7" type="ORF">PACILC2_55320</name>
</gene>
<sequence>MGSIPNNQVICKCLDLLDLSDERDKTFDFRAQKLTAAKLVKLMIEAQLRQHGSYRVITEHLRSSESFQQVLDLASISESQISRKLRAIPYTYSQTLFLKAVQKLRHLTQDRKGIPGLGKLSIIDSSELTLPTVAGQWAYCSKTKNAVKMHTRLIVTDRDTVFPDRIIASTADVADSEVAVDLVVADDAIYVMDRGYIVYKNYKAWADQNIRFVARIQKRNKTVTVRERPVPEASKVLRDADVKVSFTDNGETVEVELRLVEFTDDKDNHYRILTNVNELSAEQISEIYRHRWMIELFFKWIKQHLKLVKLYSLEPEAVWTQMYLALTAYALVLIIKLQTGTTHTPWRVLQLLRLYVGREWEMFLQALFRQPTRTSKGRKKKAKRGRPRKHPVKLKGARMIVR</sequence>
<dbReference type="Gene3D" id="3.90.350.10">
    <property type="entry name" value="Transposase Inhibitor Protein From Tn5, Chain A, domain 1"/>
    <property type="match status" value="1"/>
</dbReference>
<comment type="caution">
    <text evidence="7">The sequence shown here is derived from an EMBL/GenBank/DDBJ whole genome shotgun (WGS) entry which is preliminary data.</text>
</comment>
<dbReference type="EMBL" id="BOVJ01000233">
    <property type="protein sequence ID" value="GIQ66964.1"/>
    <property type="molecule type" value="Genomic_DNA"/>
</dbReference>
<dbReference type="PANTHER" id="PTHR33258:SF1">
    <property type="entry name" value="TRANSPOSASE INSL FOR INSERTION SEQUENCE ELEMENT IS186A-RELATED"/>
    <property type="match status" value="1"/>
</dbReference>
<dbReference type="NCBIfam" id="NF033592">
    <property type="entry name" value="transpos_IS4_1"/>
    <property type="match status" value="1"/>
</dbReference>
<dbReference type="Pfam" id="PF01609">
    <property type="entry name" value="DDE_Tnp_1"/>
    <property type="match status" value="1"/>
</dbReference>
<name>A0ABQ4NG90_9BACL</name>
<dbReference type="RefSeq" id="WP_213531632.1">
    <property type="nucleotide sequence ID" value="NZ_BOVJ01000233.1"/>
</dbReference>
<evidence type="ECO:0000256" key="5">
    <source>
        <dbReference type="SAM" id="MobiDB-lite"/>
    </source>
</evidence>
<dbReference type="InterPro" id="IPR047952">
    <property type="entry name" value="Transpos_IS4"/>
</dbReference>
<feature type="region of interest" description="Disordered" evidence="5">
    <location>
        <begin position="372"/>
        <end position="402"/>
    </location>
</feature>
<accession>A0ABQ4NG90</accession>
<evidence type="ECO:0000256" key="1">
    <source>
        <dbReference type="ARBA" id="ARBA00010075"/>
    </source>
</evidence>
<dbReference type="Proteomes" id="UP000680304">
    <property type="component" value="Unassembled WGS sequence"/>
</dbReference>
<organism evidence="7 8">
    <name type="scientific">Paenibacillus cisolokensis</name>
    <dbReference type="NCBI Taxonomy" id="1658519"/>
    <lineage>
        <taxon>Bacteria</taxon>
        <taxon>Bacillati</taxon>
        <taxon>Bacillota</taxon>
        <taxon>Bacilli</taxon>
        <taxon>Bacillales</taxon>
        <taxon>Paenibacillaceae</taxon>
        <taxon>Paenibacillus</taxon>
    </lineage>
</organism>
<proteinExistence type="inferred from homology"/>
<evidence type="ECO:0000259" key="6">
    <source>
        <dbReference type="Pfam" id="PF01609"/>
    </source>
</evidence>
<dbReference type="SUPFAM" id="SSF53098">
    <property type="entry name" value="Ribonuclease H-like"/>
    <property type="match status" value="1"/>
</dbReference>
<evidence type="ECO:0000256" key="3">
    <source>
        <dbReference type="ARBA" id="ARBA00023125"/>
    </source>
</evidence>
<feature type="domain" description="Transposase IS4-like" evidence="6">
    <location>
        <begin position="119"/>
        <end position="331"/>
    </location>
</feature>
<reference evidence="7 8" key="1">
    <citation type="submission" date="2021-04" db="EMBL/GenBank/DDBJ databases">
        <title>Draft genome sequence of Paenibacillus cisolokensis, LC2-13A.</title>
        <authorList>
            <person name="Uke A."/>
            <person name="Chhe C."/>
            <person name="Baramee S."/>
            <person name="Kosugi A."/>
        </authorList>
    </citation>
    <scope>NUCLEOTIDE SEQUENCE [LARGE SCALE GENOMIC DNA]</scope>
    <source>
        <strain evidence="7 8">LC2-13A</strain>
    </source>
</reference>
<keyword evidence="4" id="KW-0233">DNA recombination</keyword>
<dbReference type="InterPro" id="IPR002559">
    <property type="entry name" value="Transposase_11"/>
</dbReference>
<keyword evidence="8" id="KW-1185">Reference proteome</keyword>
<dbReference type="InterPro" id="IPR012337">
    <property type="entry name" value="RNaseH-like_sf"/>
</dbReference>
<keyword evidence="3" id="KW-0238">DNA-binding</keyword>